<dbReference type="GO" id="GO:0005634">
    <property type="term" value="C:nucleus"/>
    <property type="evidence" value="ECO:0007669"/>
    <property type="project" value="TreeGrafter"/>
</dbReference>
<dbReference type="InterPro" id="IPR050863">
    <property type="entry name" value="CenT-Element_Derived"/>
</dbReference>
<keyword evidence="3" id="KW-1185">Reference proteome</keyword>
<comment type="caution">
    <text evidence="2">The sequence shown here is derived from an EMBL/GenBank/DDBJ whole genome shotgun (WGS) entry which is preliminary data.</text>
</comment>
<dbReference type="PANTHER" id="PTHR19303:SF73">
    <property type="entry name" value="PROTEIN PDC2"/>
    <property type="match status" value="1"/>
</dbReference>
<dbReference type="EMBL" id="JABEZW010219140">
    <property type="protein sequence ID" value="MBA0785537.1"/>
    <property type="molecule type" value="Genomic_DNA"/>
</dbReference>
<proteinExistence type="predicted"/>
<dbReference type="AlphaFoldDB" id="A0A7J9FJW1"/>
<dbReference type="InterPro" id="IPR004875">
    <property type="entry name" value="DDE_SF_endonuclease_dom"/>
</dbReference>
<dbReference type="Pfam" id="PF03184">
    <property type="entry name" value="DDE_1"/>
    <property type="match status" value="1"/>
</dbReference>
<gene>
    <name evidence="2" type="ORF">Gotri_027651</name>
</gene>
<evidence type="ECO:0000313" key="2">
    <source>
        <dbReference type="EMBL" id="MBA0785537.1"/>
    </source>
</evidence>
<sequence length="265" mass="30673">MGLSLIEDLVKAKDIYNIDEIGLFYHLQADHSLATKQLEGRKKDKERLTVVVCCNRDGSDKVPLWVIGKFANPRCFKHVNIDNLNCHYEAVKIYYRHCFYSSILEGYEKGEINPEKINVLDAIHFINVAWNIDLKPTTIANCFRHCKIQFEEDMPLEQEIGDVEGIHKLKEAIFYLHYRNAMDVEKILNYPSENESLMESPMDEEIIQGVIDVPADDEQDPDENSVLPHVSPKEAFLVVDTLKNYLIQHEKNIPNLVYALLKVKR</sequence>
<dbReference type="Proteomes" id="UP000593568">
    <property type="component" value="Unassembled WGS sequence"/>
</dbReference>
<evidence type="ECO:0000313" key="3">
    <source>
        <dbReference type="Proteomes" id="UP000593568"/>
    </source>
</evidence>
<dbReference type="GO" id="GO:0003677">
    <property type="term" value="F:DNA binding"/>
    <property type="evidence" value="ECO:0007669"/>
    <property type="project" value="TreeGrafter"/>
</dbReference>
<feature type="domain" description="DDE-1" evidence="1">
    <location>
        <begin position="45"/>
        <end position="90"/>
    </location>
</feature>
<organism evidence="2 3">
    <name type="scientific">Gossypium trilobum</name>
    <dbReference type="NCBI Taxonomy" id="34281"/>
    <lineage>
        <taxon>Eukaryota</taxon>
        <taxon>Viridiplantae</taxon>
        <taxon>Streptophyta</taxon>
        <taxon>Embryophyta</taxon>
        <taxon>Tracheophyta</taxon>
        <taxon>Spermatophyta</taxon>
        <taxon>Magnoliopsida</taxon>
        <taxon>eudicotyledons</taxon>
        <taxon>Gunneridae</taxon>
        <taxon>Pentapetalae</taxon>
        <taxon>rosids</taxon>
        <taxon>malvids</taxon>
        <taxon>Malvales</taxon>
        <taxon>Malvaceae</taxon>
        <taxon>Malvoideae</taxon>
        <taxon>Gossypium</taxon>
    </lineage>
</organism>
<accession>A0A7J9FJW1</accession>
<protein>
    <recommendedName>
        <fullName evidence="1">DDE-1 domain-containing protein</fullName>
    </recommendedName>
</protein>
<dbReference type="PANTHER" id="PTHR19303">
    <property type="entry name" value="TRANSPOSON"/>
    <property type="match status" value="1"/>
</dbReference>
<reference evidence="2 3" key="1">
    <citation type="journal article" date="2019" name="Genome Biol. Evol.">
        <title>Insights into the evolution of the New World diploid cottons (Gossypium, subgenus Houzingenia) based on genome sequencing.</title>
        <authorList>
            <person name="Grover C.E."/>
            <person name="Arick M.A. 2nd"/>
            <person name="Thrash A."/>
            <person name="Conover J.L."/>
            <person name="Sanders W.S."/>
            <person name="Peterson D.G."/>
            <person name="Frelichowski J.E."/>
            <person name="Scheffler J.A."/>
            <person name="Scheffler B.E."/>
            <person name="Wendel J.F."/>
        </authorList>
    </citation>
    <scope>NUCLEOTIDE SEQUENCE [LARGE SCALE GENOMIC DNA]</scope>
    <source>
        <strain evidence="2">8</strain>
        <tissue evidence="2">Leaf</tissue>
    </source>
</reference>
<evidence type="ECO:0000259" key="1">
    <source>
        <dbReference type="Pfam" id="PF03184"/>
    </source>
</evidence>
<name>A0A7J9FJW1_9ROSI</name>